<name>A0AAJ5RDX3_LATCU</name>
<dbReference type="AlphaFoldDB" id="A0AAJ5RDX3"/>
<evidence type="ECO:0000313" key="1">
    <source>
        <dbReference type="EMBL" id="WDC92132.1"/>
    </source>
</evidence>
<proteinExistence type="predicted"/>
<dbReference type="RefSeq" id="WP_256502930.1">
    <property type="nucleotide sequence ID" value="NZ_CP015494.1"/>
</dbReference>
<organism evidence="1 2">
    <name type="scientific">Latilactobacillus curvatus</name>
    <name type="common">Lactobacillus curvatus</name>
    <dbReference type="NCBI Taxonomy" id="28038"/>
    <lineage>
        <taxon>Bacteria</taxon>
        <taxon>Bacillati</taxon>
        <taxon>Bacillota</taxon>
        <taxon>Bacilli</taxon>
        <taxon>Lactobacillales</taxon>
        <taxon>Lactobacillaceae</taxon>
        <taxon>Latilactobacillus</taxon>
    </lineage>
</organism>
<gene>
    <name evidence="1" type="ORF">PSR33_00905</name>
</gene>
<accession>A0AAJ5RDX3</accession>
<reference evidence="1" key="1">
    <citation type="submission" date="2023-02" db="EMBL/GenBank/DDBJ databases">
        <title>Complete genome sequence of Lactobacillus curvatus CACC879 isolated from Pig feces.</title>
        <authorList>
            <person name="Park S."/>
            <person name="Park M.A."/>
            <person name="Kim D.-H."/>
            <person name="Kim Y."/>
        </authorList>
    </citation>
    <scope>NUCLEOTIDE SEQUENCE</scope>
    <source>
        <strain evidence="1">CACC879</strain>
    </source>
</reference>
<dbReference type="EMBL" id="CP117683">
    <property type="protein sequence ID" value="WDC92132.1"/>
    <property type="molecule type" value="Genomic_DNA"/>
</dbReference>
<dbReference type="Proteomes" id="UP001215533">
    <property type="component" value="Chromosome"/>
</dbReference>
<sequence length="40" mass="4647">MLQMKTNTQVLRNSLTLTHRNLLKTLHNPDNVSDVLAPYR</sequence>
<protein>
    <submittedName>
        <fullName evidence="1">Uncharacterized protein</fullName>
    </submittedName>
</protein>
<evidence type="ECO:0000313" key="2">
    <source>
        <dbReference type="Proteomes" id="UP001215533"/>
    </source>
</evidence>